<feature type="compositionally biased region" description="Low complexity" evidence="1">
    <location>
        <begin position="329"/>
        <end position="344"/>
    </location>
</feature>
<reference evidence="3 4" key="1">
    <citation type="submission" date="2018-11" db="EMBL/GenBank/DDBJ databases">
        <authorList>
            <consortium name="Pathogen Informatics"/>
        </authorList>
    </citation>
    <scope>NUCLEOTIDE SEQUENCE [LARGE SCALE GENOMIC DNA]</scope>
</reference>
<name>A0A3P7YR61_HELPZ</name>
<feature type="compositionally biased region" description="Polar residues" evidence="1">
    <location>
        <begin position="60"/>
        <end position="72"/>
    </location>
</feature>
<accession>A0A3P7YR61</accession>
<reference evidence="5" key="2">
    <citation type="submission" date="2019-09" db="UniProtKB">
        <authorList>
            <consortium name="WormBaseParasite"/>
        </authorList>
    </citation>
    <scope>IDENTIFICATION</scope>
</reference>
<feature type="compositionally biased region" description="Polar residues" evidence="1">
    <location>
        <begin position="275"/>
        <end position="288"/>
    </location>
</feature>
<dbReference type="EMBL" id="UZAH01027351">
    <property type="protein sequence ID" value="VDO90876.1"/>
    <property type="molecule type" value="Genomic_DNA"/>
</dbReference>
<dbReference type="Proteomes" id="UP000050761">
    <property type="component" value="Unassembled WGS sequence"/>
</dbReference>
<keyword evidence="2" id="KW-0732">Signal</keyword>
<gene>
    <name evidence="3" type="ORF">HPBE_LOCUS12091</name>
</gene>
<feature type="compositionally biased region" description="Polar residues" evidence="1">
    <location>
        <begin position="112"/>
        <end position="122"/>
    </location>
</feature>
<organism evidence="3">
    <name type="scientific">Heligmosomoides polygyrus</name>
    <name type="common">Parasitic roundworm</name>
    <dbReference type="NCBI Taxonomy" id="6339"/>
    <lineage>
        <taxon>Eukaryota</taxon>
        <taxon>Metazoa</taxon>
        <taxon>Ecdysozoa</taxon>
        <taxon>Nematoda</taxon>
        <taxon>Chromadorea</taxon>
        <taxon>Rhabditida</taxon>
        <taxon>Rhabditina</taxon>
        <taxon>Rhabditomorpha</taxon>
        <taxon>Strongyloidea</taxon>
        <taxon>Heligmosomidae</taxon>
        <taxon>Heligmosomoides</taxon>
    </lineage>
</organism>
<sequence>MHFAVLLSVASVALAQYASKPSGYGGNNGQQVQNMANKSPTNKPVDYTKPMDNQAAAVGGSTNQKNSGQTAQHAEGSSQKGGGQTSTKEHGPGQSSGHVQSTPQVGAIHTAVASSPSSGQENKQAEAGAGYNPFKNAPALGGNGNIAGKSPTNKPVNYAKPMDNQPAAVGSSTKQQNSYQTAQQAEGSSEKGDDQTNIKPHNPGQSGGQVQSSPQVGAIHTAVGSSPSSGQGNKQGGGQTNTKQHGSGQSSGQESPTNKPVNYAKPMDNQPAAVGSSTNQQNSGQTAQHAEGSSQKGGGQTSTKQHGPGQSSGQVHSSLQVGASHTAVGSSPSSSQGNKQSPPNKFVDYTKTATGNLGPNDRR</sequence>
<feature type="compositionally biased region" description="Low complexity" evidence="1">
    <location>
        <begin position="208"/>
        <end position="217"/>
    </location>
</feature>
<feature type="compositionally biased region" description="Low complexity" evidence="1">
    <location>
        <begin position="240"/>
        <end position="253"/>
    </location>
</feature>
<dbReference type="WBParaSite" id="HPBE_0001208801-mRNA-1">
    <property type="protein sequence ID" value="HPBE_0001208801-mRNA-1"/>
    <property type="gene ID" value="HPBE_0001208801"/>
</dbReference>
<evidence type="ECO:0000313" key="3">
    <source>
        <dbReference type="EMBL" id="VDO90876.1"/>
    </source>
</evidence>
<feature type="signal peptide" evidence="2">
    <location>
        <begin position="1"/>
        <end position="15"/>
    </location>
</feature>
<evidence type="ECO:0000313" key="5">
    <source>
        <dbReference type="WBParaSite" id="HPBE_0001208801-mRNA-1"/>
    </source>
</evidence>
<feature type="compositionally biased region" description="Polar residues" evidence="1">
    <location>
        <begin position="170"/>
        <end position="187"/>
    </location>
</feature>
<evidence type="ECO:0000313" key="4">
    <source>
        <dbReference type="Proteomes" id="UP000050761"/>
    </source>
</evidence>
<evidence type="ECO:0000256" key="1">
    <source>
        <dbReference type="SAM" id="MobiDB-lite"/>
    </source>
</evidence>
<keyword evidence="4" id="KW-1185">Reference proteome</keyword>
<proteinExistence type="predicted"/>
<feature type="region of interest" description="Disordered" evidence="1">
    <location>
        <begin position="22"/>
        <end position="363"/>
    </location>
</feature>
<evidence type="ECO:0000256" key="2">
    <source>
        <dbReference type="SAM" id="SignalP"/>
    </source>
</evidence>
<feature type="compositionally biased region" description="Polar residues" evidence="1">
    <location>
        <begin position="308"/>
        <end position="323"/>
    </location>
</feature>
<feature type="compositionally biased region" description="Polar residues" evidence="1">
    <location>
        <begin position="93"/>
        <end position="104"/>
    </location>
</feature>
<feature type="chain" id="PRO_5044596547" evidence="2">
    <location>
        <begin position="16"/>
        <end position="363"/>
    </location>
</feature>
<protein>
    <submittedName>
        <fullName evidence="5">Secreted protein</fullName>
    </submittedName>
</protein>
<dbReference type="AlphaFoldDB" id="A0A3P7YR61"/>